<keyword evidence="4" id="KW-0963">Cytoplasm</keyword>
<keyword evidence="4" id="KW-0206">Cytoskeleton</keyword>
<dbReference type="HOGENOM" id="CLU_954055_0_0_1"/>
<dbReference type="STRING" id="225164.V3ZMD2"/>
<dbReference type="PRINTS" id="PR00380">
    <property type="entry name" value="KINESINHEAVY"/>
</dbReference>
<dbReference type="EMBL" id="KB203274">
    <property type="protein sequence ID" value="ESO85462.1"/>
    <property type="molecule type" value="Genomic_DNA"/>
</dbReference>
<evidence type="ECO:0000256" key="3">
    <source>
        <dbReference type="ARBA" id="ARBA00022840"/>
    </source>
</evidence>
<comment type="similarity">
    <text evidence="5">Belongs to the TRAFAC class myosin-kinesin ATPase superfamily. Kinesin family.</text>
</comment>
<dbReference type="OMA" id="GRSENWR"/>
<evidence type="ECO:0000256" key="2">
    <source>
        <dbReference type="ARBA" id="ARBA00022741"/>
    </source>
</evidence>
<dbReference type="KEGG" id="lgi:LOTGIDRAFT_107755"/>
<evidence type="ECO:0000313" key="7">
    <source>
        <dbReference type="EMBL" id="ESO85462.1"/>
    </source>
</evidence>
<feature type="domain" description="Kinesin motor" evidence="6">
    <location>
        <begin position="1"/>
        <end position="292"/>
    </location>
</feature>
<accession>V3ZMD2</accession>
<dbReference type="PANTHER" id="PTHR21608:SF7">
    <property type="entry name" value="KINESIN-LIKE PROTEIN CG14535"/>
    <property type="match status" value="1"/>
</dbReference>
<dbReference type="InterPro" id="IPR027640">
    <property type="entry name" value="Kinesin-like_fam"/>
</dbReference>
<sequence length="292" mass="31191">MLRICSPIIPGQTEQGGRSFLTIDPRRKQVTVHDPAASGYITSSNRRAAVAAPKMFAFDGVFSPDDSLSEVCSGSLSEILQSVIGGADGCLFSYGHSKLGKSFTMIGKDHSPQTLGVIPCAISWLFKLISEQKESTGARFSVRVSAVEVSGTQENLKDLLFDVGGGGEGPPSNAVYLREDPICGTQLENQSELRAPTADRAAFYFDAALAATSKNAEEDGRSSHLLFTLHVYQYRIEKANRAGLPGGISRLHLIDLGSTAKSKDPSNASLSLSALGNVIMALLNGQRHLPHR</sequence>
<dbReference type="Proteomes" id="UP000030746">
    <property type="component" value="Unassembled WGS sequence"/>
</dbReference>
<evidence type="ECO:0000313" key="8">
    <source>
        <dbReference type="Proteomes" id="UP000030746"/>
    </source>
</evidence>
<dbReference type="AlphaFoldDB" id="V3ZMD2"/>
<dbReference type="GO" id="GO:0008017">
    <property type="term" value="F:microtubule binding"/>
    <property type="evidence" value="ECO:0007669"/>
    <property type="project" value="InterPro"/>
</dbReference>
<gene>
    <name evidence="7" type="ORF">LOTGIDRAFT_107755</name>
</gene>
<keyword evidence="2 5" id="KW-0547">Nucleotide-binding</keyword>
<dbReference type="OrthoDB" id="8862460at2759"/>
<dbReference type="SUPFAM" id="SSF52540">
    <property type="entry name" value="P-loop containing nucleoside triphosphate hydrolases"/>
    <property type="match status" value="1"/>
</dbReference>
<dbReference type="InterPro" id="IPR027417">
    <property type="entry name" value="P-loop_NTPase"/>
</dbReference>
<comment type="subcellular location">
    <subcellularLocation>
        <location evidence="1">Cytoplasm</location>
        <location evidence="1">Cytoskeleton</location>
    </subcellularLocation>
</comment>
<dbReference type="CTD" id="20230261"/>
<evidence type="ECO:0000256" key="4">
    <source>
        <dbReference type="ARBA" id="ARBA00023212"/>
    </source>
</evidence>
<proteinExistence type="inferred from homology"/>
<evidence type="ECO:0000259" key="6">
    <source>
        <dbReference type="PROSITE" id="PS50067"/>
    </source>
</evidence>
<dbReference type="GO" id="GO:0003777">
    <property type="term" value="F:microtubule motor activity"/>
    <property type="evidence" value="ECO:0007669"/>
    <property type="project" value="InterPro"/>
</dbReference>
<organism evidence="7 8">
    <name type="scientific">Lottia gigantea</name>
    <name type="common">Giant owl limpet</name>
    <dbReference type="NCBI Taxonomy" id="225164"/>
    <lineage>
        <taxon>Eukaryota</taxon>
        <taxon>Metazoa</taxon>
        <taxon>Spiralia</taxon>
        <taxon>Lophotrochozoa</taxon>
        <taxon>Mollusca</taxon>
        <taxon>Gastropoda</taxon>
        <taxon>Patellogastropoda</taxon>
        <taxon>Lottioidea</taxon>
        <taxon>Lottiidae</taxon>
        <taxon>Lottia</taxon>
    </lineage>
</organism>
<dbReference type="RefSeq" id="XP_009063708.1">
    <property type="nucleotide sequence ID" value="XM_009065460.1"/>
</dbReference>
<evidence type="ECO:0000256" key="5">
    <source>
        <dbReference type="PROSITE-ProRule" id="PRU00283"/>
    </source>
</evidence>
<protein>
    <recommendedName>
        <fullName evidence="6">Kinesin motor domain-containing protein</fullName>
    </recommendedName>
</protein>
<reference evidence="7 8" key="1">
    <citation type="journal article" date="2013" name="Nature">
        <title>Insights into bilaterian evolution from three spiralian genomes.</title>
        <authorList>
            <person name="Simakov O."/>
            <person name="Marletaz F."/>
            <person name="Cho S.J."/>
            <person name="Edsinger-Gonzales E."/>
            <person name="Havlak P."/>
            <person name="Hellsten U."/>
            <person name="Kuo D.H."/>
            <person name="Larsson T."/>
            <person name="Lv J."/>
            <person name="Arendt D."/>
            <person name="Savage R."/>
            <person name="Osoegawa K."/>
            <person name="de Jong P."/>
            <person name="Grimwood J."/>
            <person name="Chapman J.A."/>
            <person name="Shapiro H."/>
            <person name="Aerts A."/>
            <person name="Otillar R.P."/>
            <person name="Terry A.Y."/>
            <person name="Boore J.L."/>
            <person name="Grigoriev I.V."/>
            <person name="Lindberg D.R."/>
            <person name="Seaver E.C."/>
            <person name="Weisblat D.A."/>
            <person name="Putnam N.H."/>
            <person name="Rokhsar D.S."/>
        </authorList>
    </citation>
    <scope>NUCLEOTIDE SEQUENCE [LARGE SCALE GENOMIC DNA]</scope>
</reference>
<dbReference type="GO" id="GO:0005524">
    <property type="term" value="F:ATP binding"/>
    <property type="evidence" value="ECO:0007669"/>
    <property type="project" value="UniProtKB-UniRule"/>
</dbReference>
<dbReference type="SMART" id="SM00129">
    <property type="entry name" value="KISc"/>
    <property type="match status" value="1"/>
</dbReference>
<name>V3ZMD2_LOTGI</name>
<keyword evidence="5" id="KW-0505">Motor protein</keyword>
<dbReference type="InterPro" id="IPR001752">
    <property type="entry name" value="Kinesin_motor_dom"/>
</dbReference>
<dbReference type="GeneID" id="20230261"/>
<feature type="binding site" evidence="5">
    <location>
        <begin position="95"/>
        <end position="102"/>
    </location>
    <ligand>
        <name>ATP</name>
        <dbReference type="ChEBI" id="CHEBI:30616"/>
    </ligand>
</feature>
<keyword evidence="8" id="KW-1185">Reference proteome</keyword>
<evidence type="ECO:0000256" key="1">
    <source>
        <dbReference type="ARBA" id="ARBA00004245"/>
    </source>
</evidence>
<dbReference type="Pfam" id="PF00225">
    <property type="entry name" value="Kinesin"/>
    <property type="match status" value="1"/>
</dbReference>
<dbReference type="PROSITE" id="PS50067">
    <property type="entry name" value="KINESIN_MOTOR_2"/>
    <property type="match status" value="1"/>
</dbReference>
<dbReference type="GO" id="GO:0005856">
    <property type="term" value="C:cytoskeleton"/>
    <property type="evidence" value="ECO:0007669"/>
    <property type="project" value="UniProtKB-SubCell"/>
</dbReference>
<keyword evidence="3 5" id="KW-0067">ATP-binding</keyword>
<dbReference type="PANTHER" id="PTHR21608">
    <property type="entry name" value="KINESIN-LIKE PROTEIN CG14535"/>
    <property type="match status" value="1"/>
</dbReference>
<dbReference type="InterPro" id="IPR036961">
    <property type="entry name" value="Kinesin_motor_dom_sf"/>
</dbReference>
<dbReference type="Gene3D" id="3.40.850.10">
    <property type="entry name" value="Kinesin motor domain"/>
    <property type="match status" value="1"/>
</dbReference>
<dbReference type="GO" id="GO:0007018">
    <property type="term" value="P:microtubule-based movement"/>
    <property type="evidence" value="ECO:0007669"/>
    <property type="project" value="InterPro"/>
</dbReference>